<dbReference type="EMBL" id="JAWDIP010000003">
    <property type="protein sequence ID" value="MDY0393132.1"/>
    <property type="molecule type" value="Genomic_DNA"/>
</dbReference>
<keyword evidence="3" id="KW-1185">Reference proteome</keyword>
<dbReference type="PANTHER" id="PTHR37806:SF1">
    <property type="entry name" value="PEPTIDASE C39-LIKE DOMAIN-CONTAINING PROTEIN"/>
    <property type="match status" value="1"/>
</dbReference>
<sequence>MRFGDPNTGFVGDMYSFSEPGYGVYHRPVAELARKYAGDQVNDMTGKDFTSIIEVLNDHQPVWVIINATYQKLPKNQFTTWHTTSGKVSITMREHSVLITGYDDQFIYFNDPLNKQEKAPIKDFIAAWEQMGKQAIAL</sequence>
<name>A0ABU5C1F3_9BACI</name>
<dbReference type="SUPFAM" id="SSF54001">
    <property type="entry name" value="Cysteine proteinases"/>
    <property type="match status" value="1"/>
</dbReference>
<dbReference type="InterPro" id="IPR038765">
    <property type="entry name" value="Papain-like_cys_pep_sf"/>
</dbReference>
<accession>A0ABU5C1F3</accession>
<dbReference type="Proteomes" id="UP001281447">
    <property type="component" value="Unassembled WGS sequence"/>
</dbReference>
<evidence type="ECO:0000259" key="1">
    <source>
        <dbReference type="Pfam" id="PF13529"/>
    </source>
</evidence>
<evidence type="ECO:0000313" key="2">
    <source>
        <dbReference type="EMBL" id="MDY0393132.1"/>
    </source>
</evidence>
<organism evidence="2 3">
    <name type="scientific">Tigheibacillus halophilus</name>
    <dbReference type="NCBI Taxonomy" id="361280"/>
    <lineage>
        <taxon>Bacteria</taxon>
        <taxon>Bacillati</taxon>
        <taxon>Bacillota</taxon>
        <taxon>Bacilli</taxon>
        <taxon>Bacillales</taxon>
        <taxon>Bacillaceae</taxon>
        <taxon>Tigheibacillus</taxon>
    </lineage>
</organism>
<dbReference type="Pfam" id="PF13529">
    <property type="entry name" value="Peptidase_C39_2"/>
    <property type="match status" value="1"/>
</dbReference>
<protein>
    <submittedName>
        <fullName evidence="2">C39 family peptidase</fullName>
    </submittedName>
</protein>
<reference evidence="2 3" key="1">
    <citation type="submission" date="2023-10" db="EMBL/GenBank/DDBJ databases">
        <title>Virgibacillus halophilus 5B73C genome.</title>
        <authorList>
            <person name="Miliotis G."/>
            <person name="Sengupta P."/>
            <person name="Hameed A."/>
            <person name="Chuvochina M."/>
            <person name="Mcdonagh F."/>
            <person name="Simpson A.C."/>
            <person name="Singh N.K."/>
            <person name="Rekha P.D."/>
            <person name="Raman K."/>
            <person name="Hugenholtz P."/>
            <person name="Venkateswaran K."/>
        </authorList>
    </citation>
    <scope>NUCLEOTIDE SEQUENCE [LARGE SCALE GENOMIC DNA]</scope>
    <source>
        <strain evidence="2 3">5B73C</strain>
    </source>
</reference>
<comment type="caution">
    <text evidence="2">The sequence shown here is derived from an EMBL/GenBank/DDBJ whole genome shotgun (WGS) entry which is preliminary data.</text>
</comment>
<evidence type="ECO:0000313" key="3">
    <source>
        <dbReference type="Proteomes" id="UP001281447"/>
    </source>
</evidence>
<dbReference type="Gene3D" id="3.90.70.10">
    <property type="entry name" value="Cysteine proteinases"/>
    <property type="match status" value="1"/>
</dbReference>
<dbReference type="PANTHER" id="PTHR37806">
    <property type="entry name" value="LMO0724 PROTEIN"/>
    <property type="match status" value="1"/>
</dbReference>
<proteinExistence type="predicted"/>
<gene>
    <name evidence="2" type="ORF">RWE15_00165</name>
</gene>
<dbReference type="InterPro" id="IPR039564">
    <property type="entry name" value="Peptidase_C39-like"/>
</dbReference>
<feature type="domain" description="Peptidase C39-like" evidence="1">
    <location>
        <begin position="3"/>
        <end position="112"/>
    </location>
</feature>